<sequence length="238" mass="26112">MVPHSLSNFIFSGGMVVLLLFAGPTNGTCLSDQIVVTPNSEIAFEGDSLTYGYDETEMAGAQKINGAWPRRSKIPFPEEVGKILVNLQVTNHGFPGDRSREGIKRWASLKTASLTVLMYGTNDFGNFGKLERSLTTEEFKVNLERLIKRRTLRGGQVLLVTPPPIAENAVDAGLEPYREVVRNMARQRNLPLVEASAAMSDVPHKWVDGLHLSAAANQSLARAVSKKICVRAPDHARD</sequence>
<reference evidence="2 3" key="1">
    <citation type="submission" date="2018-02" db="EMBL/GenBank/DDBJ databases">
        <title>Complete genome sequence of Agrobacterium tumefaciens 1D1609.</title>
        <authorList>
            <person name="Cho S.-T."/>
            <person name="Haryono M."/>
            <person name="Chang H.-H."/>
            <person name="Santos M.N."/>
            <person name="Lai E.-M."/>
            <person name="Kuo C.-H."/>
        </authorList>
    </citation>
    <scope>NUCLEOTIDE SEQUENCE [LARGE SCALE GENOMIC DNA]</scope>
    <source>
        <strain evidence="2 3">1D1609</strain>
    </source>
</reference>
<evidence type="ECO:0000259" key="1">
    <source>
        <dbReference type="Pfam" id="PF13472"/>
    </source>
</evidence>
<dbReference type="InterPro" id="IPR036514">
    <property type="entry name" value="SGNH_hydro_sf"/>
</dbReference>
<name>A0A2L2LFF6_AGRTU</name>
<accession>A0A2L2LFF6</accession>
<dbReference type="GO" id="GO:0016788">
    <property type="term" value="F:hydrolase activity, acting on ester bonds"/>
    <property type="evidence" value="ECO:0007669"/>
    <property type="project" value="UniProtKB-ARBA"/>
</dbReference>
<dbReference type="InterPro" id="IPR013830">
    <property type="entry name" value="SGNH_hydro"/>
</dbReference>
<dbReference type="InterPro" id="IPR051532">
    <property type="entry name" value="Ester_Hydrolysis_Enzymes"/>
</dbReference>
<proteinExistence type="predicted"/>
<dbReference type="RefSeq" id="WP_081307897.1">
    <property type="nucleotide sequence ID" value="NZ_CP026925.1"/>
</dbReference>
<gene>
    <name evidence="2" type="ORF">At1D1609_30020</name>
</gene>
<dbReference type="AlphaFoldDB" id="A0A2L2LFF6"/>
<feature type="domain" description="SGNH hydrolase-type esterase" evidence="1">
    <location>
        <begin position="46"/>
        <end position="218"/>
    </location>
</feature>
<evidence type="ECO:0000313" key="3">
    <source>
        <dbReference type="Proteomes" id="UP000237717"/>
    </source>
</evidence>
<organism evidence="2 3">
    <name type="scientific">Agrobacterium tumefaciens</name>
    <dbReference type="NCBI Taxonomy" id="358"/>
    <lineage>
        <taxon>Bacteria</taxon>
        <taxon>Pseudomonadati</taxon>
        <taxon>Pseudomonadota</taxon>
        <taxon>Alphaproteobacteria</taxon>
        <taxon>Hyphomicrobiales</taxon>
        <taxon>Rhizobiaceae</taxon>
        <taxon>Rhizobium/Agrobacterium group</taxon>
        <taxon>Agrobacterium</taxon>
        <taxon>Agrobacterium tumefaciens complex</taxon>
    </lineage>
</organism>
<dbReference type="PANTHER" id="PTHR30383">
    <property type="entry name" value="THIOESTERASE 1/PROTEASE 1/LYSOPHOSPHOLIPASE L1"/>
    <property type="match status" value="1"/>
</dbReference>
<protein>
    <submittedName>
        <fullName evidence="2">Lysophospholipase L1-like esterase</fullName>
    </submittedName>
</protein>
<dbReference type="Proteomes" id="UP000237717">
    <property type="component" value="Chromosome II"/>
</dbReference>
<dbReference type="EMBL" id="CP026925">
    <property type="protein sequence ID" value="AVH43057.1"/>
    <property type="molecule type" value="Genomic_DNA"/>
</dbReference>
<evidence type="ECO:0000313" key="2">
    <source>
        <dbReference type="EMBL" id="AVH43057.1"/>
    </source>
</evidence>
<dbReference type="Pfam" id="PF13472">
    <property type="entry name" value="Lipase_GDSL_2"/>
    <property type="match status" value="1"/>
</dbReference>
<dbReference type="CDD" id="cd00229">
    <property type="entry name" value="SGNH_hydrolase"/>
    <property type="match status" value="1"/>
</dbReference>
<dbReference type="Gene3D" id="3.40.50.1110">
    <property type="entry name" value="SGNH hydrolase"/>
    <property type="match status" value="1"/>
</dbReference>
<dbReference type="SUPFAM" id="SSF52266">
    <property type="entry name" value="SGNH hydrolase"/>
    <property type="match status" value="1"/>
</dbReference>